<accession>A0A5N5CTV6</accession>
<feature type="compositionally biased region" description="Pro residues" evidence="1">
    <location>
        <begin position="175"/>
        <end position="184"/>
    </location>
</feature>
<feature type="region of interest" description="Disordered" evidence="1">
    <location>
        <begin position="175"/>
        <end position="218"/>
    </location>
</feature>
<keyword evidence="2" id="KW-0472">Membrane</keyword>
<evidence type="ECO:0000313" key="4">
    <source>
        <dbReference type="Proteomes" id="UP000325902"/>
    </source>
</evidence>
<sequence>MAYHDDDCDSDSYQSADELLSTPDPEHHQPATPLTLRSTFQSFKLRPTHTNRRHRCHCWLAQKRRRITFTALLIIGVVAISLYLTYLTLTTILLTHLAPPASPQSARLQTLLSTWRGPADSSSPSAAWLSLFTDAAARSGVGPVPCHSHNDYWRPVPLFSALAAGCVGVEADVWLPPPLPPPSPSSEGEGQEGQEEEGDEVSRWSTSPLVGHTRPTLDDPARTLRSLYIEPLVAILSAANAGMPAANETAGVFATSPATTLVLLLDFKERDAALWDAVVRRELAPLRERGWLTYWSEDGQKRVERPVTAVVTGAAAFEAVEGLGLGVRDVFFDAPLERLEGDGEEYNAANSYYASVKLSKAVGPGIPLARFGKLQSGDFSGLLWT</sequence>
<gene>
    <name evidence="3" type="primary">AIM6_1</name>
    <name evidence="3" type="ORF">DBV05_g12550</name>
</gene>
<evidence type="ECO:0000313" key="3">
    <source>
        <dbReference type="EMBL" id="KAB2568773.1"/>
    </source>
</evidence>
<comment type="caution">
    <text evidence="3">The sequence shown here is derived from an EMBL/GenBank/DDBJ whole genome shotgun (WGS) entry which is preliminary data.</text>
</comment>
<dbReference type="InterPro" id="IPR051236">
    <property type="entry name" value="HAT_RTT109-like"/>
</dbReference>
<reference evidence="3 4" key="1">
    <citation type="journal article" date="2019" name="Sci. Rep.">
        <title>A multi-omics analysis of the grapevine pathogen Lasiodiplodia theobromae reveals that temperature affects the expression of virulence- and pathogenicity-related genes.</title>
        <authorList>
            <person name="Felix C."/>
            <person name="Meneses R."/>
            <person name="Goncalves M.F.M."/>
            <person name="Tilleman L."/>
            <person name="Duarte A.S."/>
            <person name="Jorrin-Novo J.V."/>
            <person name="Van de Peer Y."/>
            <person name="Deforce D."/>
            <person name="Van Nieuwerburgh F."/>
            <person name="Esteves A.C."/>
            <person name="Alves A."/>
        </authorList>
    </citation>
    <scope>NUCLEOTIDE SEQUENCE [LARGE SCALE GENOMIC DNA]</scope>
    <source>
        <strain evidence="3 4">LA-SOL3</strain>
    </source>
</reference>
<feature type="transmembrane region" description="Helical" evidence="2">
    <location>
        <begin position="69"/>
        <end position="94"/>
    </location>
</feature>
<protein>
    <submittedName>
        <fullName evidence="3">Altered inheritance of mitochondria protein 6</fullName>
    </submittedName>
</protein>
<feature type="compositionally biased region" description="Acidic residues" evidence="1">
    <location>
        <begin position="189"/>
        <end position="199"/>
    </location>
</feature>
<proteinExistence type="predicted"/>
<dbReference type="EMBL" id="VCHE01000277">
    <property type="protein sequence ID" value="KAB2568773.1"/>
    <property type="molecule type" value="Genomic_DNA"/>
</dbReference>
<dbReference type="PANTHER" id="PTHR31571">
    <property type="entry name" value="ALTERED INHERITANCE OF MITOCHONDRIA PROTEIN 6"/>
    <property type="match status" value="1"/>
</dbReference>
<organism evidence="3 4">
    <name type="scientific">Lasiodiplodia theobromae</name>
    <dbReference type="NCBI Taxonomy" id="45133"/>
    <lineage>
        <taxon>Eukaryota</taxon>
        <taxon>Fungi</taxon>
        <taxon>Dikarya</taxon>
        <taxon>Ascomycota</taxon>
        <taxon>Pezizomycotina</taxon>
        <taxon>Dothideomycetes</taxon>
        <taxon>Dothideomycetes incertae sedis</taxon>
        <taxon>Botryosphaeriales</taxon>
        <taxon>Botryosphaeriaceae</taxon>
        <taxon>Lasiodiplodia</taxon>
    </lineage>
</organism>
<dbReference type="PANTHER" id="PTHR31571:SF1">
    <property type="entry name" value="ALTERED INHERITANCE OF MITOCHONDRIA PROTEIN 6"/>
    <property type="match status" value="1"/>
</dbReference>
<evidence type="ECO:0000256" key="2">
    <source>
        <dbReference type="SAM" id="Phobius"/>
    </source>
</evidence>
<keyword evidence="2" id="KW-1133">Transmembrane helix</keyword>
<dbReference type="Proteomes" id="UP000325902">
    <property type="component" value="Unassembled WGS sequence"/>
</dbReference>
<evidence type="ECO:0000256" key="1">
    <source>
        <dbReference type="SAM" id="MobiDB-lite"/>
    </source>
</evidence>
<keyword evidence="4" id="KW-1185">Reference proteome</keyword>
<name>A0A5N5CTV6_9PEZI</name>
<feature type="compositionally biased region" description="Acidic residues" evidence="1">
    <location>
        <begin position="1"/>
        <end position="10"/>
    </location>
</feature>
<feature type="region of interest" description="Disordered" evidence="1">
    <location>
        <begin position="1"/>
        <end position="32"/>
    </location>
</feature>
<dbReference type="AlphaFoldDB" id="A0A5N5CTV6"/>
<keyword evidence="2" id="KW-0812">Transmembrane</keyword>
<dbReference type="OrthoDB" id="4153866at2759"/>